<proteinExistence type="predicted"/>
<dbReference type="Proteomes" id="UP001558613">
    <property type="component" value="Unassembled WGS sequence"/>
</dbReference>
<evidence type="ECO:0008006" key="5">
    <source>
        <dbReference type="Google" id="ProtNLM"/>
    </source>
</evidence>
<accession>A0ABR3L6N6</accession>
<feature type="transmembrane region" description="Helical" evidence="1">
    <location>
        <begin position="141"/>
        <end position="163"/>
    </location>
</feature>
<protein>
    <recommendedName>
        <fullName evidence="5">Immunoglobulin V-set domain-containing protein</fullName>
    </recommendedName>
</protein>
<dbReference type="EMBL" id="JAYMGO010000024">
    <property type="protein sequence ID" value="KAL1248513.1"/>
    <property type="molecule type" value="Genomic_DNA"/>
</dbReference>
<keyword evidence="2" id="KW-0732">Signal</keyword>
<dbReference type="Gene3D" id="2.60.40.10">
    <property type="entry name" value="Immunoglobulins"/>
    <property type="match status" value="1"/>
</dbReference>
<feature type="chain" id="PRO_5046499265" description="Immunoglobulin V-set domain-containing protein" evidence="2">
    <location>
        <begin position="20"/>
        <end position="225"/>
    </location>
</feature>
<reference evidence="3 4" key="1">
    <citation type="submission" date="2023-09" db="EMBL/GenBank/DDBJ databases">
        <authorList>
            <person name="Wang M."/>
        </authorList>
    </citation>
    <scope>NUCLEOTIDE SEQUENCE [LARGE SCALE GENOMIC DNA]</scope>
    <source>
        <strain evidence="3">GT-2023</strain>
        <tissue evidence="3">Liver</tissue>
    </source>
</reference>
<name>A0ABR3L6N6_9TELE</name>
<evidence type="ECO:0000256" key="1">
    <source>
        <dbReference type="SAM" id="Phobius"/>
    </source>
</evidence>
<keyword evidence="1" id="KW-0472">Membrane</keyword>
<dbReference type="SUPFAM" id="SSF48726">
    <property type="entry name" value="Immunoglobulin"/>
    <property type="match status" value="1"/>
</dbReference>
<evidence type="ECO:0000313" key="4">
    <source>
        <dbReference type="Proteomes" id="UP001558613"/>
    </source>
</evidence>
<keyword evidence="1" id="KW-0812">Transmembrane</keyword>
<evidence type="ECO:0000313" key="3">
    <source>
        <dbReference type="EMBL" id="KAL1248513.1"/>
    </source>
</evidence>
<evidence type="ECO:0000256" key="2">
    <source>
        <dbReference type="SAM" id="SignalP"/>
    </source>
</evidence>
<gene>
    <name evidence="3" type="ORF">QQF64_021831</name>
</gene>
<sequence length="225" mass="25636">MINILKCFCVVLILTEGSSVKVHPGGNATFPCSIEDDKEISWIITNGKQTFVRILKLEYFEGYQSKPEPIHIHPSYAGRIRAFSSSTSTHSLLLMNITDTDLMLYCCTECTLEQTHCTKLDYEDESPGDVKQQDTENIEQLFTWGFNLWLPVVCALLLVSLALNACMCWRRKKHKTGNVKVNRCEKVEQGNETDEISYASVNIIKSHKIRGEHQLTQDTVYARIK</sequence>
<comment type="caution">
    <text evidence="3">The sequence shown here is derived from an EMBL/GenBank/DDBJ whole genome shotgun (WGS) entry which is preliminary data.</text>
</comment>
<organism evidence="3 4">
    <name type="scientific">Cirrhinus molitorella</name>
    <name type="common">mud carp</name>
    <dbReference type="NCBI Taxonomy" id="172907"/>
    <lineage>
        <taxon>Eukaryota</taxon>
        <taxon>Metazoa</taxon>
        <taxon>Chordata</taxon>
        <taxon>Craniata</taxon>
        <taxon>Vertebrata</taxon>
        <taxon>Euteleostomi</taxon>
        <taxon>Actinopterygii</taxon>
        <taxon>Neopterygii</taxon>
        <taxon>Teleostei</taxon>
        <taxon>Ostariophysi</taxon>
        <taxon>Cypriniformes</taxon>
        <taxon>Cyprinidae</taxon>
        <taxon>Labeoninae</taxon>
        <taxon>Labeonini</taxon>
        <taxon>Cirrhinus</taxon>
    </lineage>
</organism>
<feature type="signal peptide" evidence="2">
    <location>
        <begin position="1"/>
        <end position="19"/>
    </location>
</feature>
<dbReference type="InterPro" id="IPR036179">
    <property type="entry name" value="Ig-like_dom_sf"/>
</dbReference>
<dbReference type="InterPro" id="IPR013783">
    <property type="entry name" value="Ig-like_fold"/>
</dbReference>
<keyword evidence="4" id="KW-1185">Reference proteome</keyword>
<keyword evidence="1" id="KW-1133">Transmembrane helix</keyword>